<keyword evidence="3 7" id="KW-0812">Transmembrane</keyword>
<evidence type="ECO:0000313" key="11">
    <source>
        <dbReference type="Proteomes" id="UP001139700"/>
    </source>
</evidence>
<feature type="transmembrane region" description="Helical" evidence="7">
    <location>
        <begin position="21"/>
        <end position="43"/>
    </location>
</feature>
<feature type="transmembrane region" description="Helical" evidence="7">
    <location>
        <begin position="333"/>
        <end position="356"/>
    </location>
</feature>
<protein>
    <submittedName>
        <fullName evidence="10">ABC transporter permease</fullName>
    </submittedName>
</protein>
<dbReference type="Pfam" id="PF02687">
    <property type="entry name" value="FtsX"/>
    <property type="match status" value="2"/>
</dbReference>
<feature type="domain" description="MacB-like periplasmic core" evidence="9">
    <location>
        <begin position="432"/>
        <end position="595"/>
    </location>
</feature>
<evidence type="ECO:0000256" key="4">
    <source>
        <dbReference type="ARBA" id="ARBA00022989"/>
    </source>
</evidence>
<name>A0A9X1T723_9BACT</name>
<gene>
    <name evidence="10" type="ORF">LXM24_01160</name>
</gene>
<feature type="transmembrane region" description="Helical" evidence="7">
    <location>
        <begin position="421"/>
        <end position="446"/>
    </location>
</feature>
<dbReference type="RefSeq" id="WP_234611188.1">
    <property type="nucleotide sequence ID" value="NZ_CP098806.1"/>
</dbReference>
<feature type="transmembrane region" description="Helical" evidence="7">
    <location>
        <begin position="755"/>
        <end position="775"/>
    </location>
</feature>
<feature type="transmembrane region" description="Helical" evidence="7">
    <location>
        <begin position="715"/>
        <end position="739"/>
    </location>
</feature>
<evidence type="ECO:0000256" key="5">
    <source>
        <dbReference type="ARBA" id="ARBA00023136"/>
    </source>
</evidence>
<evidence type="ECO:0000256" key="6">
    <source>
        <dbReference type="SAM" id="MobiDB-lite"/>
    </source>
</evidence>
<feature type="domain" description="ABC3 transporter permease C-terminal" evidence="8">
    <location>
        <begin position="289"/>
        <end position="405"/>
    </location>
</feature>
<feature type="transmembrane region" description="Helical" evidence="7">
    <location>
        <begin position="669"/>
        <end position="694"/>
    </location>
</feature>
<evidence type="ECO:0000256" key="2">
    <source>
        <dbReference type="ARBA" id="ARBA00022475"/>
    </source>
</evidence>
<feature type="domain" description="ABC3 transporter permease C-terminal" evidence="8">
    <location>
        <begin position="673"/>
        <end position="784"/>
    </location>
</feature>
<dbReference type="GO" id="GO:0005886">
    <property type="term" value="C:plasma membrane"/>
    <property type="evidence" value="ECO:0007669"/>
    <property type="project" value="UniProtKB-SubCell"/>
</dbReference>
<sequence length="791" mass="88289">MITNYLKIASRNLWKHRGFSAINILGLAIGMSACLLISLYVSFELSYDNFHSKADRIFRIVTDIETSSETSHKGSSWAYGPNMKRDFPEIESFVRLSRVSFLVRKGEAKFQEEKTLFADSTLFKVFDFELIHGNAQTALRDPLSIVFTQTAAKKYFGDSDPIGQTVLLDAEGLVANVTGVVKDLPTNSQIKANMFLSASTMKRYKPDADNEWAAFEPMTYLLLKPNTSAETLSAKFPEFLQRYAGKIMTEEKLKYKISLEPLREVYLHAKYIGGLETGNASYVYIFTAVAIFTLLIACINFINLTTARSVERAKEVGMRKVVGAGRLRIAKQFISESVLVCLLGFVVSVFLTAFLIPYFNDLAGKTIILGIIDDYLFVLSFSVIALGIGVLAGIYPALVLSSFQPALVLKGHFKHSRKGVFLRKALVVSQFAISITLMIGTLVIYVQMNFMQNKDLGFSKSQILVLDTDADPNKAVLRDALANMNGTVAASRSSSIPGSRYQNTSSQIESSSGDLQTAGLHEFLVDFDFIELYKMKMVAGRQFSKEFATDSAKTMVINETAARLFGYSDPRLAIGKRFRQSGVEGEIIGVIKDFHFQSLQESVQPLTMRIEPEYCNLVSVKISSANISQTIKMIEEQWGKLMPNRPFSYFFMDEYFDRQYRSQQQFKALFVNFAFLTIIISCLGLIGLSSYAAVQRKKEVGVRKVLGGSTASIVLLFYKDFVGLILIAFLVASPVAYYICQKWLEGFAYRTDIPLWIFIAVALLTTGIAIITTSFQSVRAAIENPIKVLKA</sequence>
<feature type="domain" description="MacB-like periplasmic core" evidence="9">
    <location>
        <begin position="20"/>
        <end position="236"/>
    </location>
</feature>
<proteinExistence type="predicted"/>
<evidence type="ECO:0000259" key="9">
    <source>
        <dbReference type="Pfam" id="PF12704"/>
    </source>
</evidence>
<keyword evidence="11" id="KW-1185">Reference proteome</keyword>
<organism evidence="10 11">
    <name type="scientific">Dyadobacter fanqingshengii</name>
    <dbReference type="NCBI Taxonomy" id="2906443"/>
    <lineage>
        <taxon>Bacteria</taxon>
        <taxon>Pseudomonadati</taxon>
        <taxon>Bacteroidota</taxon>
        <taxon>Cytophagia</taxon>
        <taxon>Cytophagales</taxon>
        <taxon>Spirosomataceae</taxon>
        <taxon>Dyadobacter</taxon>
    </lineage>
</organism>
<dbReference type="PANTHER" id="PTHR30572:SF18">
    <property type="entry name" value="ABC-TYPE MACROLIDE FAMILY EXPORT SYSTEM PERMEASE COMPONENT 2"/>
    <property type="match status" value="1"/>
</dbReference>
<dbReference type="Pfam" id="PF12704">
    <property type="entry name" value="MacB_PCD"/>
    <property type="match status" value="2"/>
</dbReference>
<evidence type="ECO:0000313" key="10">
    <source>
        <dbReference type="EMBL" id="MCF0038675.1"/>
    </source>
</evidence>
<keyword evidence="2" id="KW-1003">Cell membrane</keyword>
<keyword evidence="4 7" id="KW-1133">Transmembrane helix</keyword>
<dbReference type="Proteomes" id="UP001139700">
    <property type="component" value="Unassembled WGS sequence"/>
</dbReference>
<accession>A0A9X1T723</accession>
<feature type="transmembrane region" description="Helical" evidence="7">
    <location>
        <begin position="282"/>
        <end position="304"/>
    </location>
</feature>
<dbReference type="PANTHER" id="PTHR30572">
    <property type="entry name" value="MEMBRANE COMPONENT OF TRANSPORTER-RELATED"/>
    <property type="match status" value="1"/>
</dbReference>
<dbReference type="EMBL" id="JAJTTA010000001">
    <property type="protein sequence ID" value="MCF0038675.1"/>
    <property type="molecule type" value="Genomic_DNA"/>
</dbReference>
<evidence type="ECO:0000256" key="1">
    <source>
        <dbReference type="ARBA" id="ARBA00004651"/>
    </source>
</evidence>
<evidence type="ECO:0000256" key="3">
    <source>
        <dbReference type="ARBA" id="ARBA00022692"/>
    </source>
</evidence>
<feature type="region of interest" description="Disordered" evidence="6">
    <location>
        <begin position="491"/>
        <end position="510"/>
    </location>
</feature>
<comment type="subcellular location">
    <subcellularLocation>
        <location evidence="1">Cell membrane</location>
        <topology evidence="1">Multi-pass membrane protein</topology>
    </subcellularLocation>
</comment>
<comment type="caution">
    <text evidence="10">The sequence shown here is derived from an EMBL/GenBank/DDBJ whole genome shotgun (WGS) entry which is preliminary data.</text>
</comment>
<reference evidence="10" key="1">
    <citation type="submission" date="2021-12" db="EMBL/GenBank/DDBJ databases">
        <title>Novel species in genus Dyadobacter.</title>
        <authorList>
            <person name="Ma C."/>
        </authorList>
    </citation>
    <scope>NUCLEOTIDE SEQUENCE</scope>
    <source>
        <strain evidence="10">CY399</strain>
    </source>
</reference>
<dbReference type="PROSITE" id="PS51257">
    <property type="entry name" value="PROKAR_LIPOPROTEIN"/>
    <property type="match status" value="1"/>
</dbReference>
<keyword evidence="5 7" id="KW-0472">Membrane</keyword>
<dbReference type="InterPro" id="IPR003838">
    <property type="entry name" value="ABC3_permease_C"/>
</dbReference>
<evidence type="ECO:0000256" key="7">
    <source>
        <dbReference type="SAM" id="Phobius"/>
    </source>
</evidence>
<dbReference type="InterPro" id="IPR050250">
    <property type="entry name" value="Macrolide_Exporter_MacB"/>
</dbReference>
<dbReference type="GO" id="GO:0022857">
    <property type="term" value="F:transmembrane transporter activity"/>
    <property type="evidence" value="ECO:0007669"/>
    <property type="project" value="TreeGrafter"/>
</dbReference>
<dbReference type="InterPro" id="IPR025857">
    <property type="entry name" value="MacB_PCD"/>
</dbReference>
<dbReference type="AlphaFoldDB" id="A0A9X1T723"/>
<evidence type="ECO:0000259" key="8">
    <source>
        <dbReference type="Pfam" id="PF02687"/>
    </source>
</evidence>
<feature type="transmembrane region" description="Helical" evidence="7">
    <location>
        <begin position="376"/>
        <end position="400"/>
    </location>
</feature>